<dbReference type="RefSeq" id="WP_186839919.1">
    <property type="nucleotide sequence ID" value="NZ_JACOOZ010000001.1"/>
</dbReference>
<dbReference type="Pfam" id="PF12320">
    <property type="entry name" value="SbcD_C"/>
    <property type="match status" value="1"/>
</dbReference>
<keyword evidence="7" id="KW-0233">DNA recombination</keyword>
<dbReference type="Pfam" id="PF00149">
    <property type="entry name" value="Metallophos"/>
    <property type="match status" value="1"/>
</dbReference>
<keyword evidence="11" id="KW-1185">Reference proteome</keyword>
<dbReference type="NCBIfam" id="TIGR00619">
    <property type="entry name" value="sbcd"/>
    <property type="match status" value="1"/>
</dbReference>
<accession>A0ABR7F265</accession>
<comment type="similarity">
    <text evidence="1 7">Belongs to the SbcD family.</text>
</comment>
<dbReference type="InterPro" id="IPR050535">
    <property type="entry name" value="DNA_Repair-Maintenance_Comp"/>
</dbReference>
<protein>
    <recommendedName>
        <fullName evidence="3 7">Nuclease SbcCD subunit D</fullName>
    </recommendedName>
</protein>
<dbReference type="EMBL" id="JACOOZ010000001">
    <property type="protein sequence ID" value="MBC5666825.1"/>
    <property type="molecule type" value="Genomic_DNA"/>
</dbReference>
<evidence type="ECO:0000256" key="3">
    <source>
        <dbReference type="ARBA" id="ARBA00013365"/>
    </source>
</evidence>
<evidence type="ECO:0000256" key="2">
    <source>
        <dbReference type="ARBA" id="ARBA00011322"/>
    </source>
</evidence>
<evidence type="ECO:0000256" key="4">
    <source>
        <dbReference type="ARBA" id="ARBA00022722"/>
    </source>
</evidence>
<sequence length="378" mass="43622">MRFLHLADLHIGKRLNEFSLIEDQKFIFDKILNIIDEKKIEAVLIAGDVYDKPVPSAEAVTVLNSFLNSLAKRNLKVFVISGNHDSQERIGFGAELISQSGVYMSKPFSGNVETHKIKDEYGEINIYMLPFIKPAMVKHVYEEADIDSYDSAMAYVMEQTKVDEGERNLLIAHQFVRGADRCDSEEVSVGGIDEVSVENFKRFDYVALGHLHSPQHIKSEFVRYSGTPLKYSFSEARHQKTALIVDMKEKGNITLEKVPLIPKHDMIEIKGKYQEIMSKDFYKDIDRMDYAHVTLTDEQDVLHAMELLRTVYPNIMKLDYDNTRTRSNNEIKGGENVEKKQPLDLFKEFYELQNNQPMSCEQADFMDKLIKDVWEVNE</sequence>
<name>A0ABR7F265_9FIRM</name>
<evidence type="ECO:0000256" key="5">
    <source>
        <dbReference type="ARBA" id="ARBA00022801"/>
    </source>
</evidence>
<dbReference type="Proteomes" id="UP000597877">
    <property type="component" value="Unassembled WGS sequence"/>
</dbReference>
<dbReference type="InterPro" id="IPR029052">
    <property type="entry name" value="Metallo-depent_PP-like"/>
</dbReference>
<keyword evidence="7" id="KW-0235">DNA replication</keyword>
<keyword evidence="4 7" id="KW-0540">Nuclease</keyword>
<evidence type="ECO:0000259" key="8">
    <source>
        <dbReference type="Pfam" id="PF00149"/>
    </source>
</evidence>
<dbReference type="PANTHER" id="PTHR30337">
    <property type="entry name" value="COMPONENT OF ATP-DEPENDENT DSDNA EXONUCLEASE"/>
    <property type="match status" value="1"/>
</dbReference>
<dbReference type="InterPro" id="IPR004843">
    <property type="entry name" value="Calcineurin-like_PHP"/>
</dbReference>
<evidence type="ECO:0000256" key="6">
    <source>
        <dbReference type="ARBA" id="ARBA00022839"/>
    </source>
</evidence>
<reference evidence="10 11" key="1">
    <citation type="submission" date="2020-08" db="EMBL/GenBank/DDBJ databases">
        <title>Genome public.</title>
        <authorList>
            <person name="Liu C."/>
            <person name="Sun Q."/>
        </authorList>
    </citation>
    <scope>NUCLEOTIDE SEQUENCE [LARGE SCALE GENOMIC DNA]</scope>
    <source>
        <strain evidence="10 11">BX4</strain>
    </source>
</reference>
<dbReference type="SUPFAM" id="SSF56300">
    <property type="entry name" value="Metallo-dependent phosphatases"/>
    <property type="match status" value="1"/>
</dbReference>
<feature type="domain" description="Nuclease SbcCD subunit D C-terminal" evidence="9">
    <location>
        <begin position="263"/>
        <end position="353"/>
    </location>
</feature>
<dbReference type="GO" id="GO:0004527">
    <property type="term" value="F:exonuclease activity"/>
    <property type="evidence" value="ECO:0007669"/>
    <property type="project" value="UniProtKB-KW"/>
</dbReference>
<proteinExistence type="inferred from homology"/>
<keyword evidence="6 7" id="KW-0269">Exonuclease</keyword>
<evidence type="ECO:0000256" key="7">
    <source>
        <dbReference type="RuleBase" id="RU363069"/>
    </source>
</evidence>
<evidence type="ECO:0000313" key="11">
    <source>
        <dbReference type="Proteomes" id="UP000597877"/>
    </source>
</evidence>
<comment type="function">
    <text evidence="7">SbcCD cleaves DNA hairpin structures. These structures can inhibit DNA replication and are intermediates in certain DNA recombination reactions. The complex acts as a 3'-&gt;5' double strand exonuclease that can open hairpins. It also has a 5' single-strand endonuclease activity.</text>
</comment>
<organism evidence="10 11">
    <name type="scientific">Eubacterium segne</name>
    <dbReference type="NCBI Taxonomy" id="2763045"/>
    <lineage>
        <taxon>Bacteria</taxon>
        <taxon>Bacillati</taxon>
        <taxon>Bacillota</taxon>
        <taxon>Clostridia</taxon>
        <taxon>Eubacteriales</taxon>
        <taxon>Eubacteriaceae</taxon>
        <taxon>Eubacterium</taxon>
    </lineage>
</organism>
<dbReference type="InterPro" id="IPR026843">
    <property type="entry name" value="SbcD_C"/>
</dbReference>
<dbReference type="InterPro" id="IPR041796">
    <property type="entry name" value="Mre11_N"/>
</dbReference>
<dbReference type="PANTHER" id="PTHR30337:SF0">
    <property type="entry name" value="NUCLEASE SBCCD SUBUNIT D"/>
    <property type="match status" value="1"/>
</dbReference>
<evidence type="ECO:0000313" key="10">
    <source>
        <dbReference type="EMBL" id="MBC5666825.1"/>
    </source>
</evidence>
<comment type="caution">
    <text evidence="10">The sequence shown here is derived from an EMBL/GenBank/DDBJ whole genome shotgun (WGS) entry which is preliminary data.</text>
</comment>
<gene>
    <name evidence="7" type="primary">sbcD</name>
    <name evidence="10" type="ORF">H8S00_02300</name>
</gene>
<feature type="domain" description="Calcineurin-like phosphoesterase" evidence="8">
    <location>
        <begin position="1"/>
        <end position="214"/>
    </location>
</feature>
<comment type="subunit">
    <text evidence="2 7">Heterodimer of SbcC and SbcD.</text>
</comment>
<evidence type="ECO:0000259" key="9">
    <source>
        <dbReference type="Pfam" id="PF12320"/>
    </source>
</evidence>
<dbReference type="CDD" id="cd00840">
    <property type="entry name" value="MPP_Mre11_N"/>
    <property type="match status" value="1"/>
</dbReference>
<evidence type="ECO:0000256" key="1">
    <source>
        <dbReference type="ARBA" id="ARBA00010555"/>
    </source>
</evidence>
<dbReference type="Gene3D" id="3.60.21.10">
    <property type="match status" value="1"/>
</dbReference>
<dbReference type="InterPro" id="IPR004593">
    <property type="entry name" value="SbcD"/>
</dbReference>
<keyword evidence="7" id="KW-0255">Endonuclease</keyword>
<keyword evidence="5 7" id="KW-0378">Hydrolase</keyword>